<dbReference type="HOGENOM" id="CLU_2832640_0_0_1"/>
<dbReference type="Proteomes" id="UP000019487">
    <property type="component" value="Unassembled WGS sequence"/>
</dbReference>
<dbReference type="EMBL" id="AYSA01000728">
    <property type="protein sequence ID" value="ESZ89958.1"/>
    <property type="molecule type" value="Genomic_DNA"/>
</dbReference>
<organism evidence="2 3">
    <name type="scientific">Sclerotinia borealis (strain F-4128)</name>
    <dbReference type="NCBI Taxonomy" id="1432307"/>
    <lineage>
        <taxon>Eukaryota</taxon>
        <taxon>Fungi</taxon>
        <taxon>Dikarya</taxon>
        <taxon>Ascomycota</taxon>
        <taxon>Pezizomycotina</taxon>
        <taxon>Leotiomycetes</taxon>
        <taxon>Helotiales</taxon>
        <taxon>Sclerotiniaceae</taxon>
        <taxon>Sclerotinia</taxon>
    </lineage>
</organism>
<gene>
    <name evidence="2" type="ORF">SBOR_9667</name>
</gene>
<proteinExistence type="predicted"/>
<evidence type="ECO:0000256" key="1">
    <source>
        <dbReference type="SAM" id="MobiDB-lite"/>
    </source>
</evidence>
<protein>
    <submittedName>
        <fullName evidence="2">Uncharacterized protein</fullName>
    </submittedName>
</protein>
<reference evidence="2 3" key="1">
    <citation type="journal article" date="2014" name="Genome Announc.">
        <title>Draft genome sequence of Sclerotinia borealis, a psychrophilic plant pathogenic fungus.</title>
        <authorList>
            <person name="Mardanov A.V."/>
            <person name="Beletsky A.V."/>
            <person name="Kadnikov V.V."/>
            <person name="Ignatov A.N."/>
            <person name="Ravin N.V."/>
        </authorList>
    </citation>
    <scope>NUCLEOTIDE SEQUENCE [LARGE SCALE GENOMIC DNA]</scope>
    <source>
        <strain evidence="3">F-4157</strain>
    </source>
</reference>
<feature type="region of interest" description="Disordered" evidence="1">
    <location>
        <begin position="1"/>
        <end position="29"/>
    </location>
</feature>
<keyword evidence="3" id="KW-1185">Reference proteome</keyword>
<dbReference type="AlphaFoldDB" id="W9C2P0"/>
<comment type="caution">
    <text evidence="2">The sequence shown here is derived from an EMBL/GenBank/DDBJ whole genome shotgun (WGS) entry which is preliminary data.</text>
</comment>
<feature type="compositionally biased region" description="Basic and acidic residues" evidence="1">
    <location>
        <begin position="1"/>
        <end position="14"/>
    </location>
</feature>
<evidence type="ECO:0000313" key="2">
    <source>
        <dbReference type="EMBL" id="ESZ89958.1"/>
    </source>
</evidence>
<name>W9C2P0_SCLBF</name>
<accession>W9C2P0</accession>
<evidence type="ECO:0000313" key="3">
    <source>
        <dbReference type="Proteomes" id="UP000019487"/>
    </source>
</evidence>
<sequence length="66" mass="7693">MPTMQRELDRKEVKGVNQPLAENSSSKRPAINDRIEYRYPGIKDNFKRWTADKDGIEYPAMKGTHI</sequence>